<sequence length="192" mass="22259">MVPIRIYRVELEKMLLVGGGASHVANVRYDYSNIVISLRQVARSDKEENRFFYRTSLAIDALLDDLVWNHTTLGHGGSTSNQIFDKKGVLAKNSGNVELKFVLWMARDYEFATDSLKIDVVPRVQATSDKVMMENSDWKTGQQRKREALTKKTDYRIRRRFIQLLEAYCLFERDELREAIRSYSNDGEAVQK</sequence>
<dbReference type="WBParaSite" id="Csp11.Scaffold629.g10471.t1">
    <property type="protein sequence ID" value="Csp11.Scaffold629.g10471.t1"/>
    <property type="gene ID" value="Csp11.Scaffold629.g10471"/>
</dbReference>
<dbReference type="eggNOG" id="KOG3852">
    <property type="taxonomic scope" value="Eukaryota"/>
</dbReference>
<evidence type="ECO:0000313" key="1">
    <source>
        <dbReference type="Proteomes" id="UP000095282"/>
    </source>
</evidence>
<evidence type="ECO:0000313" key="2">
    <source>
        <dbReference type="WBParaSite" id="Csp11.Scaffold629.g10471.t1"/>
    </source>
</evidence>
<protein>
    <submittedName>
        <fullName evidence="2">DUF4194 domain-containing protein</fullName>
    </submittedName>
</protein>
<name>A0A1I7TPG0_9PELO</name>
<keyword evidence="1" id="KW-1185">Reference proteome</keyword>
<reference evidence="2" key="1">
    <citation type="submission" date="2016-11" db="UniProtKB">
        <authorList>
            <consortium name="WormBaseParasite"/>
        </authorList>
    </citation>
    <scope>IDENTIFICATION</scope>
</reference>
<accession>A0A1I7TPG0</accession>
<proteinExistence type="predicted"/>
<dbReference type="Proteomes" id="UP000095282">
    <property type="component" value="Unplaced"/>
</dbReference>
<organism evidence="1 2">
    <name type="scientific">Caenorhabditis tropicalis</name>
    <dbReference type="NCBI Taxonomy" id="1561998"/>
    <lineage>
        <taxon>Eukaryota</taxon>
        <taxon>Metazoa</taxon>
        <taxon>Ecdysozoa</taxon>
        <taxon>Nematoda</taxon>
        <taxon>Chromadorea</taxon>
        <taxon>Rhabditida</taxon>
        <taxon>Rhabditina</taxon>
        <taxon>Rhabditomorpha</taxon>
        <taxon>Rhabditoidea</taxon>
        <taxon>Rhabditidae</taxon>
        <taxon>Peloderinae</taxon>
        <taxon>Caenorhabditis</taxon>
    </lineage>
</organism>
<dbReference type="AlphaFoldDB" id="A0A1I7TPG0"/>